<dbReference type="Ensembl" id="ENSKMAT00000030138.1">
    <property type="protein sequence ID" value="ENSKMAP00000029770.1"/>
    <property type="gene ID" value="ENSKMAG00000022020.1"/>
</dbReference>
<evidence type="ECO:0000256" key="1">
    <source>
        <dbReference type="SAM" id="Phobius"/>
    </source>
</evidence>
<dbReference type="Gene3D" id="2.40.128.20">
    <property type="match status" value="2"/>
</dbReference>
<feature type="transmembrane region" description="Helical" evidence="1">
    <location>
        <begin position="12"/>
        <end position="33"/>
    </location>
</feature>
<accession>A0A3Q3BIT6</accession>
<proteinExistence type="predicted"/>
<dbReference type="Proteomes" id="UP000264800">
    <property type="component" value="Unplaced"/>
</dbReference>
<name>A0A3Q3BIT6_KRYMA</name>
<reference evidence="2" key="1">
    <citation type="submission" date="2025-08" db="UniProtKB">
        <authorList>
            <consortium name="Ensembl"/>
        </authorList>
    </citation>
    <scope>IDENTIFICATION</scope>
</reference>
<protein>
    <submittedName>
        <fullName evidence="2">Uncharacterized protein</fullName>
    </submittedName>
</protein>
<keyword evidence="1" id="KW-0472">Membrane</keyword>
<keyword evidence="1" id="KW-1133">Transmembrane helix</keyword>
<evidence type="ECO:0000313" key="3">
    <source>
        <dbReference type="Proteomes" id="UP000264800"/>
    </source>
</evidence>
<organism evidence="2 3">
    <name type="scientific">Kryptolebias marmoratus</name>
    <name type="common">Mangrove killifish</name>
    <name type="synonym">Rivulus marmoratus</name>
    <dbReference type="NCBI Taxonomy" id="37003"/>
    <lineage>
        <taxon>Eukaryota</taxon>
        <taxon>Metazoa</taxon>
        <taxon>Chordata</taxon>
        <taxon>Craniata</taxon>
        <taxon>Vertebrata</taxon>
        <taxon>Euteleostomi</taxon>
        <taxon>Actinopterygii</taxon>
        <taxon>Neopterygii</taxon>
        <taxon>Teleostei</taxon>
        <taxon>Neoteleostei</taxon>
        <taxon>Acanthomorphata</taxon>
        <taxon>Ovalentaria</taxon>
        <taxon>Atherinomorphae</taxon>
        <taxon>Cyprinodontiformes</taxon>
        <taxon>Rivulidae</taxon>
        <taxon>Kryptolebias</taxon>
    </lineage>
</organism>
<keyword evidence="1" id="KW-0812">Transmembrane</keyword>
<dbReference type="InterPro" id="IPR012674">
    <property type="entry name" value="Calycin"/>
</dbReference>
<dbReference type="AlphaFoldDB" id="A0A3Q3BIT6"/>
<sequence length="277" mass="31386">MATQNISDGVILLVHVPTICLTSACVSFVISYFQVCSVCFCASGLEKDGEAQEYTEIGDVDFYQTCDDCLLMDYKTSTHQFLLFYKKEGSHQDAEQHKTHHDDHKKLAECMGFPHNKPFVYNGKIYGNWIMVWSVSEREIGKALLGMMATSHVEFKALHDNKAVEFILRNMFTDRHVGVCVLGQETNGVLQAYNETGVVDFYQTCPDCLLITYNILAERFLLSYKRGHIRMSSSIKPTMLNIKKVSECLGFPDRPPYIYNGKADFCHKKSAPEPSAE</sequence>
<dbReference type="GeneTree" id="ENSGT01120000272724"/>
<reference evidence="2" key="2">
    <citation type="submission" date="2025-09" db="UniProtKB">
        <authorList>
            <consortium name="Ensembl"/>
        </authorList>
    </citation>
    <scope>IDENTIFICATION</scope>
</reference>
<keyword evidence="3" id="KW-1185">Reference proteome</keyword>
<evidence type="ECO:0000313" key="2">
    <source>
        <dbReference type="Ensembl" id="ENSKMAP00000029770.1"/>
    </source>
</evidence>